<keyword evidence="1" id="KW-0472">Membrane</keyword>
<accession>A0A6V7UJ04</accession>
<protein>
    <submittedName>
        <fullName evidence="2">Uncharacterized protein</fullName>
    </submittedName>
</protein>
<keyword evidence="1" id="KW-0812">Transmembrane</keyword>
<sequence length="155" mass="18781">MAFIPTKIQYSSLTSINYLTHHKRRCAYLLCFAVVIILCYLFLISQDFRIGKALKEDNFDVIFKEEQEKEEALDQINKKIWEAFETEQNATWNRFNCERIVHGDKDYLYNLQNKIITYKDNPNLSLKCEDIYERNHFLNITRSEEEKNFRWHLLE</sequence>
<feature type="transmembrane region" description="Helical" evidence="1">
    <location>
        <begin position="27"/>
        <end position="45"/>
    </location>
</feature>
<keyword evidence="1" id="KW-1133">Transmembrane helix</keyword>
<dbReference type="AlphaFoldDB" id="A0A6V7UJ04"/>
<dbReference type="EMBL" id="CAJEWN010000074">
    <property type="protein sequence ID" value="CAD2159365.1"/>
    <property type="molecule type" value="Genomic_DNA"/>
</dbReference>
<dbReference type="Proteomes" id="UP000580250">
    <property type="component" value="Unassembled WGS sequence"/>
</dbReference>
<reference evidence="2 3" key="1">
    <citation type="submission" date="2020-08" db="EMBL/GenBank/DDBJ databases">
        <authorList>
            <person name="Koutsovoulos G."/>
            <person name="Danchin GJ E."/>
        </authorList>
    </citation>
    <scope>NUCLEOTIDE SEQUENCE [LARGE SCALE GENOMIC DNA]</scope>
</reference>
<evidence type="ECO:0000313" key="3">
    <source>
        <dbReference type="Proteomes" id="UP000580250"/>
    </source>
</evidence>
<name>A0A6V7UJ04_MELEN</name>
<proteinExistence type="predicted"/>
<comment type="caution">
    <text evidence="2">The sequence shown here is derived from an EMBL/GenBank/DDBJ whole genome shotgun (WGS) entry which is preliminary data.</text>
</comment>
<evidence type="ECO:0000313" key="2">
    <source>
        <dbReference type="EMBL" id="CAD2159365.1"/>
    </source>
</evidence>
<gene>
    <name evidence="2" type="ORF">MENT_LOCUS13670</name>
</gene>
<organism evidence="2 3">
    <name type="scientific">Meloidogyne enterolobii</name>
    <name type="common">Root-knot nematode worm</name>
    <name type="synonym">Meloidogyne mayaguensis</name>
    <dbReference type="NCBI Taxonomy" id="390850"/>
    <lineage>
        <taxon>Eukaryota</taxon>
        <taxon>Metazoa</taxon>
        <taxon>Ecdysozoa</taxon>
        <taxon>Nematoda</taxon>
        <taxon>Chromadorea</taxon>
        <taxon>Rhabditida</taxon>
        <taxon>Tylenchina</taxon>
        <taxon>Tylenchomorpha</taxon>
        <taxon>Tylenchoidea</taxon>
        <taxon>Meloidogynidae</taxon>
        <taxon>Meloidogyninae</taxon>
        <taxon>Meloidogyne</taxon>
    </lineage>
</organism>
<evidence type="ECO:0000256" key="1">
    <source>
        <dbReference type="SAM" id="Phobius"/>
    </source>
</evidence>